<organism evidence="1 2">
    <name type="scientific">Rickenella mellea</name>
    <dbReference type="NCBI Taxonomy" id="50990"/>
    <lineage>
        <taxon>Eukaryota</taxon>
        <taxon>Fungi</taxon>
        <taxon>Dikarya</taxon>
        <taxon>Basidiomycota</taxon>
        <taxon>Agaricomycotina</taxon>
        <taxon>Agaricomycetes</taxon>
        <taxon>Hymenochaetales</taxon>
        <taxon>Rickenellaceae</taxon>
        <taxon>Rickenella</taxon>
    </lineage>
</organism>
<sequence length="165" mass="19190">MPTDEERQQTINAIDRNFITPMRLGHLGKLHFGDDVCFKKLIDDHRDIQHAYDASRQQKNNQARDAAMARVAPLEALLKQILLDEILYTIRRFTEVYTQDAVKTALTNLPQAKRPLDSISRTLRAQAEEFPKELPSLRLSKDKDAMLKLLDDYRFMEQTLNIPLR</sequence>
<dbReference type="AlphaFoldDB" id="A0A4Y7PPK7"/>
<reference evidence="1 2" key="1">
    <citation type="submission" date="2018-06" db="EMBL/GenBank/DDBJ databases">
        <title>A transcriptomic atlas of mushroom development highlights an independent origin of complex multicellularity.</title>
        <authorList>
            <consortium name="DOE Joint Genome Institute"/>
            <person name="Krizsan K."/>
            <person name="Almasi E."/>
            <person name="Merenyi Z."/>
            <person name="Sahu N."/>
            <person name="Viragh M."/>
            <person name="Koszo T."/>
            <person name="Mondo S."/>
            <person name="Kiss B."/>
            <person name="Balint B."/>
            <person name="Kues U."/>
            <person name="Barry K."/>
            <person name="Hegedus J.C."/>
            <person name="Henrissat B."/>
            <person name="Johnson J."/>
            <person name="Lipzen A."/>
            <person name="Ohm R."/>
            <person name="Nagy I."/>
            <person name="Pangilinan J."/>
            <person name="Yan J."/>
            <person name="Xiong Y."/>
            <person name="Grigoriev I.V."/>
            <person name="Hibbett D.S."/>
            <person name="Nagy L.G."/>
        </authorList>
    </citation>
    <scope>NUCLEOTIDE SEQUENCE [LARGE SCALE GENOMIC DNA]</scope>
    <source>
        <strain evidence="1 2">SZMC22713</strain>
    </source>
</reference>
<dbReference type="VEuPathDB" id="FungiDB:BD410DRAFT_888640"/>
<accession>A0A4Y7PPK7</accession>
<dbReference type="Proteomes" id="UP000294933">
    <property type="component" value="Unassembled WGS sequence"/>
</dbReference>
<evidence type="ECO:0000313" key="1">
    <source>
        <dbReference type="EMBL" id="TDL16509.1"/>
    </source>
</evidence>
<dbReference type="EMBL" id="ML170241">
    <property type="protein sequence ID" value="TDL16509.1"/>
    <property type="molecule type" value="Genomic_DNA"/>
</dbReference>
<keyword evidence="2" id="KW-1185">Reference proteome</keyword>
<proteinExistence type="predicted"/>
<evidence type="ECO:0000313" key="2">
    <source>
        <dbReference type="Proteomes" id="UP000294933"/>
    </source>
</evidence>
<gene>
    <name evidence="1" type="ORF">BD410DRAFT_888640</name>
</gene>
<protein>
    <submittedName>
        <fullName evidence="1">Uncharacterized protein</fullName>
    </submittedName>
</protein>
<name>A0A4Y7PPK7_9AGAM</name>